<dbReference type="Pfam" id="PF01330">
    <property type="entry name" value="RuvA_N"/>
    <property type="match status" value="1"/>
</dbReference>
<dbReference type="GO" id="GO:0000400">
    <property type="term" value="F:four-way junction DNA binding"/>
    <property type="evidence" value="ECO:0007669"/>
    <property type="project" value="UniProtKB-UniRule"/>
</dbReference>
<evidence type="ECO:0000256" key="4">
    <source>
        <dbReference type="ARBA" id="ARBA00023172"/>
    </source>
</evidence>
<evidence type="ECO:0000313" key="9">
    <source>
        <dbReference type="Proteomes" id="UP000027318"/>
    </source>
</evidence>
<evidence type="ECO:0000313" key="8">
    <source>
        <dbReference type="EMBL" id="KDE38387.1"/>
    </source>
</evidence>
<dbReference type="GO" id="GO:0048476">
    <property type="term" value="C:Holliday junction resolvase complex"/>
    <property type="evidence" value="ECO:0007669"/>
    <property type="project" value="UniProtKB-UniRule"/>
</dbReference>
<feature type="domain" description="Helix-hairpin-helix DNA-binding motif class 1" evidence="7">
    <location>
        <begin position="73"/>
        <end position="92"/>
    </location>
</feature>
<feature type="region of interest" description="Domain I" evidence="6">
    <location>
        <begin position="1"/>
        <end position="64"/>
    </location>
</feature>
<dbReference type="InterPro" id="IPR003583">
    <property type="entry name" value="Hlx-hairpin-Hlx_DNA-bd_motif"/>
</dbReference>
<dbReference type="STRING" id="267850.ADINL_2842"/>
<keyword evidence="4 6" id="KW-0233">DNA recombination</keyword>
<dbReference type="SMART" id="SM00278">
    <property type="entry name" value="HhH1"/>
    <property type="match status" value="2"/>
</dbReference>
<dbReference type="InterPro" id="IPR012340">
    <property type="entry name" value="NA-bd_OB-fold"/>
</dbReference>
<evidence type="ECO:0000256" key="1">
    <source>
        <dbReference type="ARBA" id="ARBA00022490"/>
    </source>
</evidence>
<dbReference type="Gene3D" id="1.10.8.10">
    <property type="entry name" value="DNA helicase RuvA subunit, C-terminal domain"/>
    <property type="match status" value="1"/>
</dbReference>
<dbReference type="InterPro" id="IPR010994">
    <property type="entry name" value="RuvA_2-like"/>
</dbReference>
<keyword evidence="8" id="KW-0347">Helicase</keyword>
<dbReference type="GO" id="GO:0006310">
    <property type="term" value="P:DNA recombination"/>
    <property type="evidence" value="ECO:0007669"/>
    <property type="project" value="UniProtKB-UniRule"/>
</dbReference>
<dbReference type="Pfam" id="PF07499">
    <property type="entry name" value="RuvA_C"/>
    <property type="match status" value="1"/>
</dbReference>
<comment type="caution">
    <text evidence="6">Lacks conserved residue(s) required for the propagation of feature annotation.</text>
</comment>
<evidence type="ECO:0000259" key="7">
    <source>
        <dbReference type="SMART" id="SM00278"/>
    </source>
</evidence>
<keyword evidence="8" id="KW-0547">Nucleotide-binding</keyword>
<dbReference type="InterPro" id="IPR036267">
    <property type="entry name" value="RuvA_C_sf"/>
</dbReference>
<dbReference type="GO" id="GO:0009379">
    <property type="term" value="C:Holliday junction helicase complex"/>
    <property type="evidence" value="ECO:0007669"/>
    <property type="project" value="InterPro"/>
</dbReference>
<keyword evidence="5 6" id="KW-0234">DNA repair</keyword>
<dbReference type="GO" id="GO:0006281">
    <property type="term" value="P:DNA repair"/>
    <property type="evidence" value="ECO:0007669"/>
    <property type="project" value="UniProtKB-UniRule"/>
</dbReference>
<dbReference type="OrthoDB" id="5293449at2"/>
<comment type="subunit">
    <text evidence="6">Homotetramer. Forms an RuvA(8)-RuvB(12)-Holliday junction (HJ) complex. HJ DNA is sandwiched between 2 RuvA tetramers; dsDNA enters through RuvA and exits via RuvB. An RuvB hexamer assembles on each DNA strand where it exits the tetramer. Each RuvB hexamer is contacted by two RuvA subunits (via domain III) on 2 adjacent RuvB subunits; this complex drives branch migration. In the full resolvosome a probable DNA-RuvA(4)-RuvB(12)-RuvC(2) complex forms which resolves the HJ.</text>
</comment>
<dbReference type="SUPFAM" id="SSF47781">
    <property type="entry name" value="RuvA domain 2-like"/>
    <property type="match status" value="1"/>
</dbReference>
<dbReference type="Gene3D" id="2.40.50.140">
    <property type="entry name" value="Nucleic acid-binding proteins"/>
    <property type="match status" value="1"/>
</dbReference>
<dbReference type="RefSeq" id="WP_036549539.1">
    <property type="nucleotide sequence ID" value="NZ_JMSZ01000042.1"/>
</dbReference>
<dbReference type="InterPro" id="IPR013849">
    <property type="entry name" value="DNA_helicase_Holl-junc_RuvA_I"/>
</dbReference>
<keyword evidence="1 6" id="KW-0963">Cytoplasm</keyword>
<dbReference type="Gene3D" id="1.10.150.20">
    <property type="entry name" value="5' to 3' exonuclease, C-terminal subdomain"/>
    <property type="match status" value="1"/>
</dbReference>
<feature type="domain" description="Helix-hairpin-helix DNA-binding motif class 1" evidence="7">
    <location>
        <begin position="108"/>
        <end position="127"/>
    </location>
</feature>
<reference evidence="8 9" key="1">
    <citation type="journal article" date="2005" name="Int. J. Syst. Evol. Microbiol.">
        <title>Nitrincola lacisaponensis gen. nov., sp. nov., a novel alkaliphilic bacterium isolated from an alkaline, saline lake.</title>
        <authorList>
            <person name="Dimitriu P.A."/>
            <person name="Shukla S.K."/>
            <person name="Conradt J."/>
            <person name="Marquez M.C."/>
            <person name="Ventosa A."/>
            <person name="Maglia A."/>
            <person name="Peyton B.M."/>
            <person name="Pinkart H.C."/>
            <person name="Mormile M.R."/>
        </authorList>
    </citation>
    <scope>NUCLEOTIDE SEQUENCE [LARGE SCALE GENOMIC DNA]</scope>
    <source>
        <strain evidence="8 9">4CA</strain>
    </source>
</reference>
<dbReference type="HAMAP" id="MF_00031">
    <property type="entry name" value="DNA_HJ_migration_RuvA"/>
    <property type="match status" value="1"/>
</dbReference>
<dbReference type="InterPro" id="IPR000085">
    <property type="entry name" value="RuvA"/>
</dbReference>
<comment type="function">
    <text evidence="6">The RuvA-RuvB-RuvC complex processes Holliday junction (HJ) DNA during genetic recombination and DNA repair, while the RuvA-RuvB complex plays an important role in the rescue of blocked DNA replication forks via replication fork reversal (RFR). RuvA specifically binds to HJ cruciform DNA, conferring on it an open structure. The RuvB hexamer acts as an ATP-dependent pump, pulling dsDNA into and through the RuvAB complex. HJ branch migration allows RuvC to scan DNA until it finds its consensus sequence, where it cleaves and resolves the cruciform DNA.</text>
</comment>
<sequence length="211" mass="23179">MIGYLRGRLLEKHPPSLMLDVGGVGYEVEASMNTFYRLPEVGEEVAIYTHLVVREDAQLLYGFTDRQERSLFRELIKTNGVGPKLALTILSGTSGDAFIRCVEYEDVATLVKLPGVGRKTAERLIIEMKDRLKSFSSQPSGLKLMNDVPLPLAESASPVVDERREAETALVALGYKPAQATRSVEQASRTLGAEASAEDLIRQALRAMISP</sequence>
<keyword evidence="9" id="KW-1185">Reference proteome</keyword>
<dbReference type="AlphaFoldDB" id="A0A063Y1J6"/>
<dbReference type="Proteomes" id="UP000027318">
    <property type="component" value="Unassembled WGS sequence"/>
</dbReference>
<keyword evidence="3 6" id="KW-0238">DNA-binding</keyword>
<dbReference type="GO" id="GO:0005737">
    <property type="term" value="C:cytoplasm"/>
    <property type="evidence" value="ECO:0007669"/>
    <property type="project" value="UniProtKB-SubCell"/>
</dbReference>
<dbReference type="SUPFAM" id="SSF50249">
    <property type="entry name" value="Nucleic acid-binding proteins"/>
    <property type="match status" value="1"/>
</dbReference>
<keyword evidence="2 6" id="KW-0227">DNA damage</keyword>
<feature type="region of interest" description="Domain III" evidence="6">
    <location>
        <begin position="156"/>
        <end position="211"/>
    </location>
</feature>
<dbReference type="EMBL" id="JMSZ01000042">
    <property type="protein sequence ID" value="KDE38387.1"/>
    <property type="molecule type" value="Genomic_DNA"/>
</dbReference>
<dbReference type="PATRIC" id="fig|267850.7.peg.2793"/>
<dbReference type="Pfam" id="PF14520">
    <property type="entry name" value="HHH_5"/>
    <property type="match status" value="1"/>
</dbReference>
<comment type="domain">
    <text evidence="6">Has three domains with a flexible linker between the domains II and III and assumes an 'L' shape. Domain III is highly mobile and contacts RuvB.</text>
</comment>
<evidence type="ECO:0000256" key="2">
    <source>
        <dbReference type="ARBA" id="ARBA00022763"/>
    </source>
</evidence>
<dbReference type="CDD" id="cd14332">
    <property type="entry name" value="UBA_RuvA_C"/>
    <property type="match status" value="1"/>
</dbReference>
<keyword evidence="8" id="KW-0378">Hydrolase</keyword>
<dbReference type="NCBIfam" id="TIGR00084">
    <property type="entry name" value="ruvA"/>
    <property type="match status" value="1"/>
</dbReference>
<keyword evidence="8" id="KW-0067">ATP-binding</keyword>
<dbReference type="SUPFAM" id="SSF46929">
    <property type="entry name" value="DNA helicase RuvA subunit, C-terminal domain"/>
    <property type="match status" value="1"/>
</dbReference>
<dbReference type="GO" id="GO:0009378">
    <property type="term" value="F:four-way junction helicase activity"/>
    <property type="evidence" value="ECO:0007669"/>
    <property type="project" value="InterPro"/>
</dbReference>
<accession>A0A063Y1J6</accession>
<proteinExistence type="inferred from homology"/>
<evidence type="ECO:0000256" key="6">
    <source>
        <dbReference type="HAMAP-Rule" id="MF_00031"/>
    </source>
</evidence>
<comment type="subcellular location">
    <subcellularLocation>
        <location evidence="6">Cytoplasm</location>
    </subcellularLocation>
</comment>
<evidence type="ECO:0000256" key="3">
    <source>
        <dbReference type="ARBA" id="ARBA00023125"/>
    </source>
</evidence>
<comment type="caution">
    <text evidence="8">The sequence shown here is derived from an EMBL/GenBank/DDBJ whole genome shotgun (WGS) entry which is preliminary data.</text>
</comment>
<comment type="similarity">
    <text evidence="6">Belongs to the RuvA family.</text>
</comment>
<gene>
    <name evidence="6" type="primary">ruvA</name>
    <name evidence="8" type="ORF">ADINL_2842</name>
</gene>
<protein>
    <recommendedName>
        <fullName evidence="6">Holliday junction branch migration complex subunit RuvA</fullName>
    </recommendedName>
</protein>
<organism evidence="8 9">
    <name type="scientific">Nitrincola lacisaponensis</name>
    <dbReference type="NCBI Taxonomy" id="267850"/>
    <lineage>
        <taxon>Bacteria</taxon>
        <taxon>Pseudomonadati</taxon>
        <taxon>Pseudomonadota</taxon>
        <taxon>Gammaproteobacteria</taxon>
        <taxon>Oceanospirillales</taxon>
        <taxon>Oceanospirillaceae</taxon>
        <taxon>Nitrincola</taxon>
    </lineage>
</organism>
<evidence type="ECO:0000256" key="5">
    <source>
        <dbReference type="ARBA" id="ARBA00023204"/>
    </source>
</evidence>
<dbReference type="InterPro" id="IPR011114">
    <property type="entry name" value="RuvA_C"/>
</dbReference>
<name>A0A063Y1J6_9GAMM</name>
<dbReference type="GO" id="GO:0005524">
    <property type="term" value="F:ATP binding"/>
    <property type="evidence" value="ECO:0007669"/>
    <property type="project" value="InterPro"/>
</dbReference>